<gene>
    <name evidence="1" type="ORF">HGRIS_006622</name>
</gene>
<dbReference type="Proteomes" id="UP001556367">
    <property type="component" value="Unassembled WGS sequence"/>
</dbReference>
<sequence length="125" mass="13643">MHLPRRKLTFDEVPIVDKPVGASDDNKSNSEAFASEAPSGLALMERAILKHGEYIQELVASLNSEYSARLSRKVLEADPTNNTSNFGEIRFTNLDDGIILQAVHSVLESLDCLVGPQALSLHPLS</sequence>
<keyword evidence="2" id="KW-1185">Reference proteome</keyword>
<evidence type="ECO:0000313" key="2">
    <source>
        <dbReference type="Proteomes" id="UP001556367"/>
    </source>
</evidence>
<protein>
    <submittedName>
        <fullName evidence="1">Uncharacterized protein</fullName>
    </submittedName>
</protein>
<dbReference type="EMBL" id="JASNQZ010000010">
    <property type="protein sequence ID" value="KAL0952342.1"/>
    <property type="molecule type" value="Genomic_DNA"/>
</dbReference>
<proteinExistence type="predicted"/>
<accession>A0ABR3J9W3</accession>
<evidence type="ECO:0000313" key="1">
    <source>
        <dbReference type="EMBL" id="KAL0952342.1"/>
    </source>
</evidence>
<comment type="caution">
    <text evidence="1">The sequence shown here is derived from an EMBL/GenBank/DDBJ whole genome shotgun (WGS) entry which is preliminary data.</text>
</comment>
<reference evidence="2" key="1">
    <citation type="submission" date="2024-06" db="EMBL/GenBank/DDBJ databases">
        <title>Multi-omics analyses provide insights into the biosynthesis of the anticancer antibiotic pleurotin in Hohenbuehelia grisea.</title>
        <authorList>
            <person name="Weaver J.A."/>
            <person name="Alberti F."/>
        </authorList>
    </citation>
    <scope>NUCLEOTIDE SEQUENCE [LARGE SCALE GENOMIC DNA]</scope>
    <source>
        <strain evidence="2">T-177</strain>
    </source>
</reference>
<name>A0ABR3J9W3_9AGAR</name>
<organism evidence="1 2">
    <name type="scientific">Hohenbuehelia grisea</name>
    <dbReference type="NCBI Taxonomy" id="104357"/>
    <lineage>
        <taxon>Eukaryota</taxon>
        <taxon>Fungi</taxon>
        <taxon>Dikarya</taxon>
        <taxon>Basidiomycota</taxon>
        <taxon>Agaricomycotina</taxon>
        <taxon>Agaricomycetes</taxon>
        <taxon>Agaricomycetidae</taxon>
        <taxon>Agaricales</taxon>
        <taxon>Pleurotineae</taxon>
        <taxon>Pleurotaceae</taxon>
        <taxon>Hohenbuehelia</taxon>
    </lineage>
</organism>